<sequence>MRPTQAHFLRVSAEQASSAQGEMLDNVSAYELMLHQLATHRRALKEIQSKEAKAEFKAKILPEYLPWVEGVLSTGSGYQDNVLMTWLTWAIDCGDYPLAIRIGEYALFHDLVLPENFSRTTATLIAEEFADKAKIARDIKTEFDLSLLTQVKEITQAQDMPDEVRAKLLKEIGLLQKENNPIAALENLKRAMELNNNIGVKQDIDKLTKVVDKLQAEADNTAEHTD</sequence>
<proteinExistence type="predicted"/>
<organism evidence="2 3">
    <name type="scientific">Pasteurella testudinis DSM 23072</name>
    <dbReference type="NCBI Taxonomy" id="1122938"/>
    <lineage>
        <taxon>Bacteria</taxon>
        <taxon>Pseudomonadati</taxon>
        <taxon>Pseudomonadota</taxon>
        <taxon>Gammaproteobacteria</taxon>
        <taxon>Pasteurellales</taxon>
        <taxon>Pasteurellaceae</taxon>
        <taxon>Pasteurella</taxon>
    </lineage>
</organism>
<feature type="coiled-coil region" evidence="1">
    <location>
        <begin position="197"/>
        <end position="224"/>
    </location>
</feature>
<protein>
    <submittedName>
        <fullName evidence="2">Phage small terminase subunit</fullName>
    </submittedName>
</protein>
<dbReference type="Pfam" id="PF05944">
    <property type="entry name" value="Phage_term_smal"/>
    <property type="match status" value="1"/>
</dbReference>
<keyword evidence="1" id="KW-0175">Coiled coil</keyword>
<accession>A0A1W1UN00</accession>
<dbReference type="InterPro" id="IPR010270">
    <property type="entry name" value="Phage_P2_GpM"/>
</dbReference>
<keyword evidence="3" id="KW-1185">Reference proteome</keyword>
<dbReference type="EMBL" id="FWWV01000009">
    <property type="protein sequence ID" value="SMB82450.1"/>
    <property type="molecule type" value="Genomic_DNA"/>
</dbReference>
<dbReference type="Proteomes" id="UP000192408">
    <property type="component" value="Unassembled WGS sequence"/>
</dbReference>
<dbReference type="GO" id="GO:0003677">
    <property type="term" value="F:DNA binding"/>
    <property type="evidence" value="ECO:0007669"/>
    <property type="project" value="InterPro"/>
</dbReference>
<dbReference type="AlphaFoldDB" id="A0A1W1UN00"/>
<name>A0A1W1UN00_9PAST</name>
<evidence type="ECO:0000256" key="1">
    <source>
        <dbReference type="SAM" id="Coils"/>
    </source>
</evidence>
<dbReference type="STRING" id="1122938.SAMN05660772_02111"/>
<gene>
    <name evidence="2" type="ORF">SAMN05660772_02111</name>
</gene>
<dbReference type="RefSeq" id="WP_084256586.1">
    <property type="nucleotide sequence ID" value="NZ_FWWV01000009.1"/>
</dbReference>
<evidence type="ECO:0000313" key="2">
    <source>
        <dbReference type="EMBL" id="SMB82450.1"/>
    </source>
</evidence>
<evidence type="ECO:0000313" key="3">
    <source>
        <dbReference type="Proteomes" id="UP000192408"/>
    </source>
</evidence>
<dbReference type="GO" id="GO:0004519">
    <property type="term" value="F:endonuclease activity"/>
    <property type="evidence" value="ECO:0007669"/>
    <property type="project" value="InterPro"/>
</dbReference>
<reference evidence="3" key="1">
    <citation type="submission" date="2017-04" db="EMBL/GenBank/DDBJ databases">
        <authorList>
            <person name="Varghese N."/>
            <person name="Submissions S."/>
        </authorList>
    </citation>
    <scope>NUCLEOTIDE SEQUENCE [LARGE SCALE GENOMIC DNA]</scope>
    <source>
        <strain evidence="3">DSM 23072</strain>
    </source>
</reference>